<reference evidence="1" key="1">
    <citation type="submission" date="2014-11" db="EMBL/GenBank/DDBJ databases">
        <authorList>
            <person name="Amaro Gonzalez C."/>
        </authorList>
    </citation>
    <scope>NUCLEOTIDE SEQUENCE</scope>
</reference>
<sequence>MNSIYVREQHWVRQPRAGDGKESLQVLTYVFNSTANKITRSVLMRRVISQNRMHPSVAQPAAGL</sequence>
<accession>A0A0E9WGK9</accession>
<protein>
    <submittedName>
        <fullName evidence="1">Uncharacterized protein</fullName>
    </submittedName>
</protein>
<organism evidence="1">
    <name type="scientific">Anguilla anguilla</name>
    <name type="common">European freshwater eel</name>
    <name type="synonym">Muraena anguilla</name>
    <dbReference type="NCBI Taxonomy" id="7936"/>
    <lineage>
        <taxon>Eukaryota</taxon>
        <taxon>Metazoa</taxon>
        <taxon>Chordata</taxon>
        <taxon>Craniata</taxon>
        <taxon>Vertebrata</taxon>
        <taxon>Euteleostomi</taxon>
        <taxon>Actinopterygii</taxon>
        <taxon>Neopterygii</taxon>
        <taxon>Teleostei</taxon>
        <taxon>Anguilliformes</taxon>
        <taxon>Anguillidae</taxon>
        <taxon>Anguilla</taxon>
    </lineage>
</organism>
<name>A0A0E9WGK9_ANGAN</name>
<dbReference type="AlphaFoldDB" id="A0A0E9WGK9"/>
<reference evidence="1" key="2">
    <citation type="journal article" date="2015" name="Fish Shellfish Immunol.">
        <title>Early steps in the European eel (Anguilla anguilla)-Vibrio vulnificus interaction in the gills: Role of the RtxA13 toxin.</title>
        <authorList>
            <person name="Callol A."/>
            <person name="Pajuelo D."/>
            <person name="Ebbesson L."/>
            <person name="Teles M."/>
            <person name="MacKenzie S."/>
            <person name="Amaro C."/>
        </authorList>
    </citation>
    <scope>NUCLEOTIDE SEQUENCE</scope>
</reference>
<proteinExistence type="predicted"/>
<evidence type="ECO:0000313" key="1">
    <source>
        <dbReference type="EMBL" id="JAH88618.1"/>
    </source>
</evidence>
<dbReference type="EMBL" id="GBXM01019959">
    <property type="protein sequence ID" value="JAH88618.1"/>
    <property type="molecule type" value="Transcribed_RNA"/>
</dbReference>